<dbReference type="Proteomes" id="UP000027734">
    <property type="component" value="Unassembled WGS sequence"/>
</dbReference>
<dbReference type="AlphaFoldDB" id="A0A073IGM9"/>
<evidence type="ECO:0000313" key="2">
    <source>
        <dbReference type="Proteomes" id="UP000027734"/>
    </source>
</evidence>
<protein>
    <submittedName>
        <fullName evidence="1">Uncharacterized protein</fullName>
    </submittedName>
</protein>
<dbReference type="eggNOG" id="ENOG502Z9FJ">
    <property type="taxonomic scope" value="Bacteria"/>
</dbReference>
<organism evidence="1 2">
    <name type="scientific">Sulfitobacter donghicola DSW-25 = KCTC 12864 = JCM 14565</name>
    <dbReference type="NCBI Taxonomy" id="1300350"/>
    <lineage>
        <taxon>Bacteria</taxon>
        <taxon>Pseudomonadati</taxon>
        <taxon>Pseudomonadota</taxon>
        <taxon>Alphaproteobacteria</taxon>
        <taxon>Rhodobacterales</taxon>
        <taxon>Roseobacteraceae</taxon>
        <taxon>Sulfitobacter</taxon>
    </lineage>
</organism>
<accession>A0A073IGM9</accession>
<name>A0A073IGM9_9RHOB</name>
<gene>
    <name evidence="1" type="ORF">DSW25_13735</name>
</gene>
<comment type="caution">
    <text evidence="1">The sequence shown here is derived from an EMBL/GenBank/DDBJ whole genome shotgun (WGS) entry which is preliminary data.</text>
</comment>
<dbReference type="STRING" id="1300350.Z948_2221"/>
<proteinExistence type="predicted"/>
<evidence type="ECO:0000313" key="1">
    <source>
        <dbReference type="EMBL" id="KEJ88715.1"/>
    </source>
</evidence>
<reference evidence="1 2" key="1">
    <citation type="submission" date="2014-01" db="EMBL/GenBank/DDBJ databases">
        <title>Sulfitobacter donghicola JCM 14565 Genome Sequencing.</title>
        <authorList>
            <person name="Lai Q."/>
            <person name="Hong Z."/>
        </authorList>
    </citation>
    <scope>NUCLEOTIDE SEQUENCE [LARGE SCALE GENOMIC DNA]</scope>
    <source>
        <strain evidence="1 2">JCM 14565</strain>
    </source>
</reference>
<dbReference type="EMBL" id="JAMC01000005">
    <property type="protein sequence ID" value="KEJ88715.1"/>
    <property type="molecule type" value="Genomic_DNA"/>
</dbReference>
<dbReference type="OrthoDB" id="7874397at2"/>
<keyword evidence="2" id="KW-1185">Reference proteome</keyword>
<sequence>MRGALEKRPGKSRGGAAVGMIAELDGVEAAAVLYFRLWCTGSDAQSTVLSDFISLLGSVQGRKAAKTLEELCNLCAQHGRRPLMRHSIHCKCLGADESCFANFVAAAATGQREDAMLFATLMVRPDFAPLVTALAADFGHALRRMNLAAPKEMVSGSPSIHAHTSTVH</sequence>